<dbReference type="InterPro" id="IPR043129">
    <property type="entry name" value="ATPase_NBD"/>
</dbReference>
<comment type="caution">
    <text evidence="4">The sequence shown here is derived from an EMBL/GenBank/DDBJ whole genome shotgun (WGS) entry which is preliminary data.</text>
</comment>
<evidence type="ECO:0000256" key="2">
    <source>
        <dbReference type="ARBA" id="ARBA00022741"/>
    </source>
</evidence>
<evidence type="ECO:0000256" key="3">
    <source>
        <dbReference type="ARBA" id="ARBA00022840"/>
    </source>
</evidence>
<organism evidence="4 5">
    <name type="scientific">Dreissena polymorpha</name>
    <name type="common">Zebra mussel</name>
    <name type="synonym">Mytilus polymorpha</name>
    <dbReference type="NCBI Taxonomy" id="45954"/>
    <lineage>
        <taxon>Eukaryota</taxon>
        <taxon>Metazoa</taxon>
        <taxon>Spiralia</taxon>
        <taxon>Lophotrochozoa</taxon>
        <taxon>Mollusca</taxon>
        <taxon>Bivalvia</taxon>
        <taxon>Autobranchia</taxon>
        <taxon>Heteroconchia</taxon>
        <taxon>Euheterodonta</taxon>
        <taxon>Imparidentia</taxon>
        <taxon>Neoheterodontei</taxon>
        <taxon>Myida</taxon>
        <taxon>Dreissenoidea</taxon>
        <taxon>Dreissenidae</taxon>
        <taxon>Dreissena</taxon>
    </lineage>
</organism>
<dbReference type="Gene3D" id="3.30.420.40">
    <property type="match status" value="2"/>
</dbReference>
<keyword evidence="3" id="KW-0067">ATP-binding</keyword>
<evidence type="ECO:0000313" key="4">
    <source>
        <dbReference type="EMBL" id="KAH3807715.1"/>
    </source>
</evidence>
<protein>
    <submittedName>
        <fullName evidence="4">Uncharacterized protein</fullName>
    </submittedName>
</protein>
<dbReference type="OrthoDB" id="6110756at2759"/>
<reference evidence="4" key="2">
    <citation type="submission" date="2020-11" db="EMBL/GenBank/DDBJ databases">
        <authorList>
            <person name="McCartney M.A."/>
            <person name="Auch B."/>
            <person name="Kono T."/>
            <person name="Mallez S."/>
            <person name="Becker A."/>
            <person name="Gohl D.M."/>
            <person name="Silverstein K.A.T."/>
            <person name="Koren S."/>
            <person name="Bechman K.B."/>
            <person name="Herman A."/>
            <person name="Abrahante J.E."/>
            <person name="Garbe J."/>
        </authorList>
    </citation>
    <scope>NUCLEOTIDE SEQUENCE</scope>
    <source>
        <strain evidence="4">Duluth1</strain>
        <tissue evidence="4">Whole animal</tissue>
    </source>
</reference>
<evidence type="ECO:0000256" key="1">
    <source>
        <dbReference type="ARBA" id="ARBA00007381"/>
    </source>
</evidence>
<dbReference type="GO" id="GO:0140662">
    <property type="term" value="F:ATP-dependent protein folding chaperone"/>
    <property type="evidence" value="ECO:0007669"/>
    <property type="project" value="InterPro"/>
</dbReference>
<dbReference type="Proteomes" id="UP000828390">
    <property type="component" value="Unassembled WGS sequence"/>
</dbReference>
<dbReference type="EMBL" id="JAIWYP010000006">
    <property type="protein sequence ID" value="KAH3807715.1"/>
    <property type="molecule type" value="Genomic_DNA"/>
</dbReference>
<dbReference type="SUPFAM" id="SSF53067">
    <property type="entry name" value="Actin-like ATPase domain"/>
    <property type="match status" value="2"/>
</dbReference>
<keyword evidence="5" id="KW-1185">Reference proteome</keyword>
<comment type="similarity">
    <text evidence="1">Belongs to the heat shock protein 70 family.</text>
</comment>
<keyword evidence="2" id="KW-0547">Nucleotide-binding</keyword>
<accession>A0A9D4FZ50</accession>
<dbReference type="AlphaFoldDB" id="A0A9D4FZ50"/>
<name>A0A9D4FZ50_DREPO</name>
<dbReference type="CDD" id="cd10229">
    <property type="entry name" value="ASKHA_NBD_HSP70_HSPA12"/>
    <property type="match status" value="1"/>
</dbReference>
<dbReference type="PANTHER" id="PTHR14187">
    <property type="entry name" value="ALPHA KINASE/ELONGATION FACTOR 2 KINASE"/>
    <property type="match status" value="1"/>
</dbReference>
<dbReference type="PRINTS" id="PR00301">
    <property type="entry name" value="HEATSHOCK70"/>
</dbReference>
<dbReference type="GO" id="GO:0005524">
    <property type="term" value="F:ATP binding"/>
    <property type="evidence" value="ECO:0007669"/>
    <property type="project" value="UniProtKB-KW"/>
</dbReference>
<sequence>MIKTSFKKPSKADITDTDKASATRSQALIVAAFDFGTTYSGYAYSFKDTPNDVITNKSWTAGSGKLITLKTPTSLLLNQNGGFDSFGFDAEDKFSSLTEDGKHNGWRLFRRFKMVLHNQCISRLATVEDLEGKTFPAKPIFTMSLKYLQKHLLDALSMRTIGTLETDIRYIITVPAIWGIAAKQFMREAAIEAGIDGDRLKLALEPEAAAVCCEAQSHTLAGKKFMVVDLGGGTADISVHEKQRDGSLKNIHAPSGGPWGGTYVDANFTTFMTYVFGEVAMTALQSNEMYDYFDMLRDFEVKKRKFEFNSQSDITFRIPVVLKEIAEKNFHQSLSDRLASLKYGKKVLLKGRDKLGVDSSIMQSWYTDPVSKMVNHISSILKEERIKDVDLIILVGGFAESPYIQQRIKVELPGKQLIVPGEAGLAVLKGAIMFGHKPDIISSRVMDYTYGIRVRSIYDEKKHPAERKVYIDGKWGVKRSFEIFVRANEDVNVGSKVTHLTTPAREHSTITIYRTKDRDPTFTTDPGCEKLGKIEIERDKDIPLNEQETKTTFMFGDTELHVLCEIAKIGKVQKLKLDLTK</sequence>
<dbReference type="Pfam" id="PF00012">
    <property type="entry name" value="HSP70"/>
    <property type="match status" value="1"/>
</dbReference>
<dbReference type="PANTHER" id="PTHR14187:SF5">
    <property type="entry name" value="HEAT SHOCK 70 KDA PROTEIN 12A"/>
    <property type="match status" value="1"/>
</dbReference>
<proteinExistence type="inferred from homology"/>
<reference evidence="4" key="1">
    <citation type="journal article" date="2019" name="bioRxiv">
        <title>The Genome of the Zebra Mussel, Dreissena polymorpha: A Resource for Invasive Species Research.</title>
        <authorList>
            <person name="McCartney M.A."/>
            <person name="Auch B."/>
            <person name="Kono T."/>
            <person name="Mallez S."/>
            <person name="Zhang Y."/>
            <person name="Obille A."/>
            <person name="Becker A."/>
            <person name="Abrahante J.E."/>
            <person name="Garbe J."/>
            <person name="Badalamenti J.P."/>
            <person name="Herman A."/>
            <person name="Mangelson H."/>
            <person name="Liachko I."/>
            <person name="Sullivan S."/>
            <person name="Sone E.D."/>
            <person name="Koren S."/>
            <person name="Silverstein K.A.T."/>
            <person name="Beckman K.B."/>
            <person name="Gohl D.M."/>
        </authorList>
    </citation>
    <scope>NUCLEOTIDE SEQUENCE</scope>
    <source>
        <strain evidence="4">Duluth1</strain>
        <tissue evidence="4">Whole animal</tissue>
    </source>
</reference>
<dbReference type="InterPro" id="IPR013126">
    <property type="entry name" value="Hsp_70_fam"/>
</dbReference>
<evidence type="ECO:0000313" key="5">
    <source>
        <dbReference type="Proteomes" id="UP000828390"/>
    </source>
</evidence>
<gene>
    <name evidence="4" type="ORF">DPMN_136062</name>
</gene>